<dbReference type="SUPFAM" id="SSF52540">
    <property type="entry name" value="P-loop containing nucleoside triphosphate hydrolases"/>
    <property type="match status" value="1"/>
</dbReference>
<protein>
    <submittedName>
        <fullName evidence="5">ABC transporter ATP-binding protein</fullName>
    </submittedName>
</protein>
<dbReference type="GeneID" id="80802118"/>
<dbReference type="CDD" id="cd03214">
    <property type="entry name" value="ABC_Iron-Siderophores_B12_Hemin"/>
    <property type="match status" value="1"/>
</dbReference>
<dbReference type="InterPro" id="IPR003439">
    <property type="entry name" value="ABC_transporter-like_ATP-bd"/>
</dbReference>
<dbReference type="Proteomes" id="UP000220246">
    <property type="component" value="Unassembled WGS sequence"/>
</dbReference>
<accession>A0A2A7UX76</accession>
<evidence type="ECO:0000256" key="3">
    <source>
        <dbReference type="ARBA" id="ARBA00022840"/>
    </source>
</evidence>
<gene>
    <name evidence="5" type="ORF">CRM82_15950</name>
</gene>
<dbReference type="AlphaFoldDB" id="A0A2A7UX76"/>
<keyword evidence="1" id="KW-1003">Cell membrane</keyword>
<evidence type="ECO:0000313" key="6">
    <source>
        <dbReference type="Proteomes" id="UP000220246"/>
    </source>
</evidence>
<dbReference type="PROSITE" id="PS50893">
    <property type="entry name" value="ABC_TRANSPORTER_2"/>
    <property type="match status" value="1"/>
</dbReference>
<comment type="caution">
    <text evidence="5">The sequence shown here is derived from an EMBL/GenBank/DDBJ whole genome shotgun (WGS) entry which is preliminary data.</text>
</comment>
<name>A0A2A7UX76_COMTR</name>
<reference evidence="6" key="1">
    <citation type="submission" date="2017-09" db="EMBL/GenBank/DDBJ databases">
        <title>FDA dAtabase for Regulatory Grade micrObial Sequences (FDA-ARGOS): Supporting development and validation of Infectious Disease Dx tests.</title>
        <authorList>
            <person name="Minogue T."/>
            <person name="Wolcott M."/>
            <person name="Wasieloski L."/>
            <person name="Aguilar W."/>
            <person name="Moore D."/>
            <person name="Tallon L."/>
            <person name="Sadzewicz L."/>
            <person name="Ott S."/>
            <person name="Zhao X."/>
            <person name="Nagaraj S."/>
            <person name="Vavikolanu K."/>
            <person name="Aluvathingal J."/>
            <person name="Nadendla S."/>
            <person name="Sichtig H."/>
        </authorList>
    </citation>
    <scope>NUCLEOTIDE SEQUENCE [LARGE SCALE GENOMIC DNA]</scope>
    <source>
        <strain evidence="6">FDAARGOS_394</strain>
    </source>
</reference>
<evidence type="ECO:0000256" key="2">
    <source>
        <dbReference type="ARBA" id="ARBA00022741"/>
    </source>
</evidence>
<keyword evidence="6" id="KW-1185">Reference proteome</keyword>
<proteinExistence type="predicted"/>
<dbReference type="PANTHER" id="PTHR42794:SF2">
    <property type="entry name" value="ABC TRANSPORTER ATP-BINDING PROTEIN"/>
    <property type="match status" value="1"/>
</dbReference>
<keyword evidence="1" id="KW-0472">Membrane</keyword>
<evidence type="ECO:0000259" key="4">
    <source>
        <dbReference type="PROSITE" id="PS50893"/>
    </source>
</evidence>
<dbReference type="InterPro" id="IPR027417">
    <property type="entry name" value="P-loop_NTPase"/>
</dbReference>
<dbReference type="STRING" id="1219032.GCA_001515545_00554"/>
<dbReference type="GO" id="GO:0005524">
    <property type="term" value="F:ATP binding"/>
    <property type="evidence" value="ECO:0007669"/>
    <property type="project" value="UniProtKB-KW"/>
</dbReference>
<evidence type="ECO:0000256" key="1">
    <source>
        <dbReference type="ARBA" id="ARBA00022475"/>
    </source>
</evidence>
<dbReference type="GO" id="GO:0016887">
    <property type="term" value="F:ATP hydrolysis activity"/>
    <property type="evidence" value="ECO:0007669"/>
    <property type="project" value="InterPro"/>
</dbReference>
<dbReference type="InterPro" id="IPR003593">
    <property type="entry name" value="AAA+_ATPase"/>
</dbReference>
<evidence type="ECO:0000313" key="5">
    <source>
        <dbReference type="EMBL" id="PEH89900.1"/>
    </source>
</evidence>
<dbReference type="Pfam" id="PF00005">
    <property type="entry name" value="ABC_tran"/>
    <property type="match status" value="1"/>
</dbReference>
<dbReference type="PANTHER" id="PTHR42794">
    <property type="entry name" value="HEMIN IMPORT ATP-BINDING PROTEIN HMUV"/>
    <property type="match status" value="1"/>
</dbReference>
<keyword evidence="3 5" id="KW-0067">ATP-binding</keyword>
<dbReference type="RefSeq" id="WP_066533375.1">
    <property type="nucleotide sequence ID" value="NZ_PDEA01000001.1"/>
</dbReference>
<dbReference type="SMART" id="SM00382">
    <property type="entry name" value="AAA"/>
    <property type="match status" value="1"/>
</dbReference>
<dbReference type="Gene3D" id="3.40.50.300">
    <property type="entry name" value="P-loop containing nucleotide triphosphate hydrolases"/>
    <property type="match status" value="1"/>
</dbReference>
<sequence length="269" mass="29238">MHDPQGLPDTAAAPDTLGAQSVLAAQGLVLQHRGSRVVDQVSLALPARGAIALIGPNGAGKSSLLSMLAGLQTPSQGQVLWHGAPLQRLSFAERARCIGYMPQRFSPYWDVTLAELLQMRLGPSVDMDDVLQQHGLQAFASRRWNSLSGGEQSRCLLTTVLATDPPVLLADEPGAALDVRHRLELVDALAQRGRDRLVLVVMHDLDLAFAHFDRVIAMDRGRVVQDRAAQDLLTDPALDAVFQVEFDRIDAPPQVLLRARRKKEDGCAD</sequence>
<dbReference type="EMBL" id="PDEA01000001">
    <property type="protein sequence ID" value="PEH89900.1"/>
    <property type="molecule type" value="Genomic_DNA"/>
</dbReference>
<feature type="domain" description="ABC transporter" evidence="4">
    <location>
        <begin position="23"/>
        <end position="245"/>
    </location>
</feature>
<keyword evidence="2" id="KW-0547">Nucleotide-binding</keyword>
<organism evidence="5 6">
    <name type="scientific">Comamonas terrigena</name>
    <dbReference type="NCBI Taxonomy" id="32013"/>
    <lineage>
        <taxon>Bacteria</taxon>
        <taxon>Pseudomonadati</taxon>
        <taxon>Pseudomonadota</taxon>
        <taxon>Betaproteobacteria</taxon>
        <taxon>Burkholderiales</taxon>
        <taxon>Comamonadaceae</taxon>
        <taxon>Comamonas</taxon>
    </lineage>
</organism>
<dbReference type="OrthoDB" id="5296765at2"/>